<dbReference type="GO" id="GO:0005737">
    <property type="term" value="C:cytoplasm"/>
    <property type="evidence" value="ECO:0007669"/>
    <property type="project" value="UniProtKB-SubCell"/>
</dbReference>
<dbReference type="AlphaFoldDB" id="E1ZZD8"/>
<keyword evidence="3" id="KW-0175">Coiled coil</keyword>
<comment type="subcellular location">
    <subcellularLocation>
        <location evidence="1">Cytoplasm</location>
    </subcellularLocation>
</comment>
<evidence type="ECO:0000256" key="1">
    <source>
        <dbReference type="ARBA" id="ARBA00004496"/>
    </source>
</evidence>
<feature type="region of interest" description="Disordered" evidence="4">
    <location>
        <begin position="92"/>
        <end position="118"/>
    </location>
</feature>
<dbReference type="GO" id="GO:1990385">
    <property type="term" value="C:meiotic spindle midzone"/>
    <property type="evidence" value="ECO:0007669"/>
    <property type="project" value="TreeGrafter"/>
</dbReference>
<dbReference type="InParanoid" id="E1ZZD8"/>
<name>E1ZZD8_CAMFO</name>
<dbReference type="GO" id="GO:0000776">
    <property type="term" value="C:kinetochore"/>
    <property type="evidence" value="ECO:0007669"/>
    <property type="project" value="TreeGrafter"/>
</dbReference>
<organism evidence="6">
    <name type="scientific">Camponotus floridanus</name>
    <name type="common">Florida carpenter ant</name>
    <dbReference type="NCBI Taxonomy" id="104421"/>
    <lineage>
        <taxon>Eukaryota</taxon>
        <taxon>Metazoa</taxon>
        <taxon>Ecdysozoa</taxon>
        <taxon>Arthropoda</taxon>
        <taxon>Hexapoda</taxon>
        <taxon>Insecta</taxon>
        <taxon>Pterygota</taxon>
        <taxon>Neoptera</taxon>
        <taxon>Endopterygota</taxon>
        <taxon>Hymenoptera</taxon>
        <taxon>Apocrita</taxon>
        <taxon>Aculeata</taxon>
        <taxon>Formicoidea</taxon>
        <taxon>Formicidae</taxon>
        <taxon>Formicinae</taxon>
        <taxon>Camponotus</taxon>
    </lineage>
</organism>
<accession>E1ZZD8</accession>
<proteinExistence type="predicted"/>
<dbReference type="Proteomes" id="UP000000311">
    <property type="component" value="Unassembled WGS sequence"/>
</dbReference>
<evidence type="ECO:0000313" key="5">
    <source>
        <dbReference type="EMBL" id="EFN73430.1"/>
    </source>
</evidence>
<keyword evidence="2" id="KW-0963">Cytoplasm</keyword>
<feature type="compositionally biased region" description="Basic residues" evidence="4">
    <location>
        <begin position="99"/>
        <end position="115"/>
    </location>
</feature>
<evidence type="ECO:0000256" key="3">
    <source>
        <dbReference type="SAM" id="Coils"/>
    </source>
</evidence>
<dbReference type="GO" id="GO:0032133">
    <property type="term" value="C:chromosome passenger complex"/>
    <property type="evidence" value="ECO:0007669"/>
    <property type="project" value="TreeGrafter"/>
</dbReference>
<dbReference type="GO" id="GO:0000281">
    <property type="term" value="P:mitotic cytokinesis"/>
    <property type="evidence" value="ECO:0007669"/>
    <property type="project" value="TreeGrafter"/>
</dbReference>
<dbReference type="EMBL" id="GL435343">
    <property type="protein sequence ID" value="EFN73430.1"/>
    <property type="molecule type" value="Genomic_DNA"/>
</dbReference>
<dbReference type="PANTHER" id="PTHR13142">
    <property type="entry name" value="INNER CENTROMERE PROTEIN"/>
    <property type="match status" value="1"/>
</dbReference>
<gene>
    <name evidence="5" type="ORF">EAG_11705</name>
</gene>
<feature type="region of interest" description="Disordered" evidence="4">
    <location>
        <begin position="739"/>
        <end position="765"/>
    </location>
</feature>
<dbReference type="GO" id="GO:0051310">
    <property type="term" value="P:metaphase chromosome alignment"/>
    <property type="evidence" value="ECO:0007669"/>
    <property type="project" value="TreeGrafter"/>
</dbReference>
<dbReference type="STRING" id="104421.E1ZZD8"/>
<feature type="region of interest" description="Disordered" evidence="4">
    <location>
        <begin position="271"/>
        <end position="307"/>
    </location>
</feature>
<feature type="compositionally biased region" description="Basic and acidic residues" evidence="4">
    <location>
        <begin position="661"/>
        <end position="707"/>
    </location>
</feature>
<evidence type="ECO:0000256" key="4">
    <source>
        <dbReference type="SAM" id="MobiDB-lite"/>
    </source>
</evidence>
<sequence>MNIKSKDEIRDIIRKDLLDIHNRGVELRKHLDENFDDSLAYLRALASQLSKPSSGPLVAKTPKITRKRAVQRIETIPEDEVLHQDNISSAESLQSINEKKHKISEHGARVKRSASKRAADKIKKQCSISLAGKLQPDDNVCTKKIKRESQVKRKKSVSSSDEEDSKSSSKYSKVDDNLRKKSEQVDQQPIVALTKIKQIEKIEEKNISESSRSVRLDDIDEASMYEDAIGKPIPVMSSTIKSSSFLPGKLMDAIVVLERLSQPKLNETVVIQKSQNAKTRQSEERTNDESSPELKKRKKQNAKEKKYMISTSSNLQSNEQNIQYNNYNELMTDDESSPELKERKKQITKEKKYITSNEDEIPNTPMKTLFKNMVTSTVAHESKHGYKTSALFSPYAKESVKKRVEAFEQAVMYSPKSVDVDIPTRVTRTKTRAMIAAETEAEMRNTEKNIAQMLARKSLAKAKRISLAKQKKGNEEFKENTEQMSEQIVKSLLNDKPNLKQTQLQKVTPLSKTKIIQPLMSGNRIHTPSHAQNLLNYPKTLTASRTNIVSNIDSFIQPPKSISKANSIEKLEKLEDKRRHEEDARKKREETLRLLTEEKKRKREEKELKNKLAREAKEKQELEKRQKAEKEREERAKLALLMQEKQREELEKKRLAQLQRAQEKEERRKLEEQQRLQKLQEQEETERLLAEQKRREQEAEKRKEAEARAQAAEALKQKHQMIAAQVKYNQYKQANNKNQGVTHYMLDSDPDDDESDDESRPKHEIPYWAQPQIRKTQLAIQRHIPQEIVYKFFDTRKCTPNLAEMFTGIDRKKLARTSSAIWKTPPRFSMMEAE</sequence>
<reference evidence="5 6" key="1">
    <citation type="journal article" date="2010" name="Science">
        <title>Genomic comparison of the ants Camponotus floridanus and Harpegnathos saltator.</title>
        <authorList>
            <person name="Bonasio R."/>
            <person name="Zhang G."/>
            <person name="Ye C."/>
            <person name="Mutti N.S."/>
            <person name="Fang X."/>
            <person name="Qin N."/>
            <person name="Donahue G."/>
            <person name="Yang P."/>
            <person name="Li Q."/>
            <person name="Li C."/>
            <person name="Zhang P."/>
            <person name="Huang Z."/>
            <person name="Berger S.L."/>
            <person name="Reinberg D."/>
            <person name="Wang J."/>
            <person name="Liebig J."/>
        </authorList>
    </citation>
    <scope>NUCLEOTIDE SEQUENCE [LARGE SCALE GENOMIC DNA]</scope>
    <source>
        <strain evidence="6">C129</strain>
    </source>
</reference>
<dbReference type="GO" id="GO:0005634">
    <property type="term" value="C:nucleus"/>
    <property type="evidence" value="ECO:0007669"/>
    <property type="project" value="TreeGrafter"/>
</dbReference>
<evidence type="ECO:0000313" key="6">
    <source>
        <dbReference type="Proteomes" id="UP000000311"/>
    </source>
</evidence>
<dbReference type="GO" id="GO:0030496">
    <property type="term" value="C:midbody"/>
    <property type="evidence" value="ECO:0007669"/>
    <property type="project" value="TreeGrafter"/>
</dbReference>
<dbReference type="PANTHER" id="PTHR13142:SF1">
    <property type="entry name" value="INNER CENTROMERE PROTEIN"/>
    <property type="match status" value="1"/>
</dbReference>
<feature type="compositionally biased region" description="Basic and acidic residues" evidence="4">
    <location>
        <begin position="172"/>
        <end position="184"/>
    </location>
</feature>
<dbReference type="OrthoDB" id="6123at2759"/>
<feature type="region of interest" description="Disordered" evidence="4">
    <location>
        <begin position="648"/>
        <end position="716"/>
    </location>
</feature>
<keyword evidence="6" id="KW-1185">Reference proteome</keyword>
<dbReference type="GO" id="GO:0051257">
    <property type="term" value="P:meiotic spindle midzone assembly"/>
    <property type="evidence" value="ECO:0007669"/>
    <property type="project" value="TreeGrafter"/>
</dbReference>
<feature type="compositionally biased region" description="Basic and acidic residues" evidence="4">
    <location>
        <begin position="280"/>
        <end position="294"/>
    </location>
</feature>
<feature type="region of interest" description="Disordered" evidence="4">
    <location>
        <begin position="145"/>
        <end position="184"/>
    </location>
</feature>
<evidence type="ECO:0000256" key="2">
    <source>
        <dbReference type="ARBA" id="ARBA00022490"/>
    </source>
</evidence>
<feature type="coiled-coil region" evidence="3">
    <location>
        <begin position="436"/>
        <end position="487"/>
    </location>
</feature>
<feature type="compositionally biased region" description="Acidic residues" evidence="4">
    <location>
        <begin position="748"/>
        <end position="757"/>
    </location>
</feature>
<dbReference type="OMA" id="TKTRAMI"/>
<protein>
    <submittedName>
        <fullName evidence="5">Uncharacterized protein</fullName>
    </submittedName>
</protein>